<gene>
    <name evidence="2" type="ORF">N790_10650</name>
</gene>
<dbReference type="STRING" id="1384054.N790_10650"/>
<reference evidence="2 3" key="1">
    <citation type="submission" date="2013-09" db="EMBL/GenBank/DDBJ databases">
        <title>Genome sequencing of Arenimonas malthae.</title>
        <authorList>
            <person name="Chen F."/>
            <person name="Wang G."/>
        </authorList>
    </citation>
    <scope>NUCLEOTIDE SEQUENCE [LARGE SCALE GENOMIC DNA]</scope>
    <source>
        <strain evidence="2 3">CC-JY-1</strain>
    </source>
</reference>
<dbReference type="PATRIC" id="fig|1384054.3.peg.2287"/>
<name>A0A091BJ54_9GAMM</name>
<organism evidence="2 3">
    <name type="scientific">Arenimonas malthae CC-JY-1</name>
    <dbReference type="NCBI Taxonomy" id="1384054"/>
    <lineage>
        <taxon>Bacteria</taxon>
        <taxon>Pseudomonadati</taxon>
        <taxon>Pseudomonadota</taxon>
        <taxon>Gammaproteobacteria</taxon>
        <taxon>Lysobacterales</taxon>
        <taxon>Lysobacteraceae</taxon>
        <taxon>Arenimonas</taxon>
    </lineage>
</organism>
<dbReference type="RefSeq" id="WP_043804567.1">
    <property type="nucleotide sequence ID" value="NZ_AVCH01000188.1"/>
</dbReference>
<dbReference type="AlphaFoldDB" id="A0A091BJ54"/>
<feature type="transmembrane region" description="Helical" evidence="1">
    <location>
        <begin position="437"/>
        <end position="458"/>
    </location>
</feature>
<protein>
    <recommendedName>
        <fullName evidence="4">Glycosyltransferase RgtA/B/C/D-like domain-containing protein</fullName>
    </recommendedName>
</protein>
<feature type="transmembrane region" description="Helical" evidence="1">
    <location>
        <begin position="244"/>
        <end position="264"/>
    </location>
</feature>
<keyword evidence="1" id="KW-1133">Transmembrane helix</keyword>
<evidence type="ECO:0000313" key="2">
    <source>
        <dbReference type="EMBL" id="KFN44355.1"/>
    </source>
</evidence>
<keyword evidence="1" id="KW-0812">Transmembrane</keyword>
<keyword evidence="3" id="KW-1185">Reference proteome</keyword>
<feature type="transmembrane region" description="Helical" evidence="1">
    <location>
        <begin position="513"/>
        <end position="533"/>
    </location>
</feature>
<feature type="transmembrane region" description="Helical" evidence="1">
    <location>
        <begin position="169"/>
        <end position="191"/>
    </location>
</feature>
<evidence type="ECO:0000256" key="1">
    <source>
        <dbReference type="SAM" id="Phobius"/>
    </source>
</evidence>
<feature type="transmembrane region" description="Helical" evidence="1">
    <location>
        <begin position="370"/>
        <end position="390"/>
    </location>
</feature>
<dbReference type="Proteomes" id="UP000029392">
    <property type="component" value="Unassembled WGS sequence"/>
</dbReference>
<dbReference type="eggNOG" id="COG1807">
    <property type="taxonomic scope" value="Bacteria"/>
</dbReference>
<dbReference type="EMBL" id="AVCH01000188">
    <property type="protein sequence ID" value="KFN44355.1"/>
    <property type="molecule type" value="Genomic_DNA"/>
</dbReference>
<comment type="caution">
    <text evidence="2">The sequence shown here is derived from an EMBL/GenBank/DDBJ whole genome shotgun (WGS) entry which is preliminary data.</text>
</comment>
<keyword evidence="1" id="KW-0472">Membrane</keyword>
<accession>A0A091BJ54</accession>
<feature type="transmembrane region" description="Helical" evidence="1">
    <location>
        <begin position="35"/>
        <end position="53"/>
    </location>
</feature>
<dbReference type="OrthoDB" id="1814621at2"/>
<feature type="transmembrane region" description="Helical" evidence="1">
    <location>
        <begin position="465"/>
        <end position="481"/>
    </location>
</feature>
<sequence>MPFKLQRLLLLGGPVLFLLGLLVTPALDDLRGRPLRQTLVLLLLPVLLSALAAKPLRLRLANALALLWAAPLLVFAGAGPVLATLVLCLAAIALGGRIAPARAAPLQLALGLVLLAGAVGWLLPLPVHHAAAYWPALLALLAWRWRPVLASLQQLHAGWRDAVDAAPRSAAWAVASVGLLSTAAWLPTLAYDDLAYHLALPAQLEQLGYYRLDVRSQSWALAPWSPDVLHAIVQVMAGAEGRGALNMAWVLLVAAGGFQATQAIGGDRAAAFATVALAASVPMMAWLVGGMQVELPAAALGLVLAAVLATRAAGAADGGPVASRDLPALAVLAGGLVATKASLVLMLFPLGLWWLWLVRARLPWRALPGGAMLAVFAGGSSYAYAVAIAGNPLLPLFNDWFPNDYAAGRMIDSRWLAGLSWDIPWRMAFESPRYDEGFAGSAGFLLVLLAGPWLLALLRPGPARTLAWVSLVAGLLPLLFIQYARYVLPAMLLGLPALVATCRSLGGVRAGTALLALAWGANVAFFANGSWIWRTGAPLQAFQPREAARQALWLEYAPERAWGPLLRGQADARLLVLSPSPAVAEFGGRAFSPSRYDPALQEAATHAAGSAEAWRRLLLDHGFTHVSLREAGDPAVAAALAQLGARREAVSGEAQLWRLPPDPGARDLMRERDVAARWRASVLAR</sequence>
<feature type="transmembrane region" description="Helical" evidence="1">
    <location>
        <begin position="270"/>
        <end position="288"/>
    </location>
</feature>
<feature type="transmembrane region" description="Helical" evidence="1">
    <location>
        <begin position="328"/>
        <end position="358"/>
    </location>
</feature>
<feature type="transmembrane region" description="Helical" evidence="1">
    <location>
        <begin position="65"/>
        <end position="92"/>
    </location>
</feature>
<evidence type="ECO:0000313" key="3">
    <source>
        <dbReference type="Proteomes" id="UP000029392"/>
    </source>
</evidence>
<feature type="transmembrane region" description="Helical" evidence="1">
    <location>
        <begin position="104"/>
        <end position="123"/>
    </location>
</feature>
<feature type="transmembrane region" description="Helical" evidence="1">
    <location>
        <begin position="295"/>
        <end position="316"/>
    </location>
</feature>
<evidence type="ECO:0008006" key="4">
    <source>
        <dbReference type="Google" id="ProtNLM"/>
    </source>
</evidence>
<proteinExistence type="predicted"/>